<gene>
    <name evidence="1" type="ORF">OIDMADRAFT_99685</name>
</gene>
<sequence length="466" mass="53160">MLQYLPSYKVVVCAECKYAVQPSAISGHLKDIHRIRHSYRRPFMQYVAKLDLVSPETVLNAEIVEFPVPGLLVRNGLKCSSDNCSHLCASEKRMKTHWYSVHGRPGRPFVDWHPVPLQTFFRGNLHRYFTHSSSDLSTTGHACHLTQNSAREDGVPKEPHIRGPIPVSISEPLPHVILDDSDSHLLQHYISSTSLTLAWNLETKVIWQDIVPRLAQQNPFLMHGILACAGLHLAYLYPAQERQYSIAAGIHQDIAMPLFRSVIANVDANNCHATLVFSHLLVIYSWASEKQDSRLLLVEAEGDDLLPPWLYFIRSGCSLLCKVWDCLEGGPIRALVNTWGIPIKAPQSKTELVIHLLSAIPEESSPDAWLAEECKIYHDAAVELGTAFASTPLSTNYTTWDTLRIWPMYTKMEFFELLRTWHPEEHWYFEGRAKPLLSTVWRRLEPKWHQYIAWPLQEIGVNPTIL</sequence>
<accession>A0A0C3D8I0</accession>
<evidence type="ECO:0008006" key="3">
    <source>
        <dbReference type="Google" id="ProtNLM"/>
    </source>
</evidence>
<reference evidence="1 2" key="1">
    <citation type="submission" date="2014-04" db="EMBL/GenBank/DDBJ databases">
        <authorList>
            <consortium name="DOE Joint Genome Institute"/>
            <person name="Kuo A."/>
            <person name="Martino E."/>
            <person name="Perotto S."/>
            <person name="Kohler A."/>
            <person name="Nagy L.G."/>
            <person name="Floudas D."/>
            <person name="Copeland A."/>
            <person name="Barry K.W."/>
            <person name="Cichocki N."/>
            <person name="Veneault-Fourrey C."/>
            <person name="LaButti K."/>
            <person name="Lindquist E.A."/>
            <person name="Lipzen A."/>
            <person name="Lundell T."/>
            <person name="Morin E."/>
            <person name="Murat C."/>
            <person name="Sun H."/>
            <person name="Tunlid A."/>
            <person name="Henrissat B."/>
            <person name="Grigoriev I.V."/>
            <person name="Hibbett D.S."/>
            <person name="Martin F."/>
            <person name="Nordberg H.P."/>
            <person name="Cantor M.N."/>
            <person name="Hua S.X."/>
        </authorList>
    </citation>
    <scope>NUCLEOTIDE SEQUENCE [LARGE SCALE GENOMIC DNA]</scope>
    <source>
        <strain evidence="1 2">Zn</strain>
    </source>
</reference>
<protein>
    <recommendedName>
        <fullName evidence="3">C2H2-type domain-containing protein</fullName>
    </recommendedName>
</protein>
<name>A0A0C3D8I0_OIDMZ</name>
<dbReference type="Pfam" id="PF12013">
    <property type="entry name" value="OrsD"/>
    <property type="match status" value="1"/>
</dbReference>
<dbReference type="InterPro" id="IPR053157">
    <property type="entry name" value="Sterol_Uptake_Regulator"/>
</dbReference>
<evidence type="ECO:0000313" key="2">
    <source>
        <dbReference type="Proteomes" id="UP000054321"/>
    </source>
</evidence>
<proteinExistence type="predicted"/>
<dbReference type="AlphaFoldDB" id="A0A0C3D8I0"/>
<dbReference type="HOGENOM" id="CLU_024934_8_0_1"/>
<dbReference type="Pfam" id="PF11951">
    <property type="entry name" value="Fungal_trans_2"/>
    <property type="match status" value="1"/>
</dbReference>
<dbReference type="Proteomes" id="UP000054321">
    <property type="component" value="Unassembled WGS sequence"/>
</dbReference>
<dbReference type="OrthoDB" id="416217at2759"/>
<dbReference type="GO" id="GO:0001228">
    <property type="term" value="F:DNA-binding transcription activator activity, RNA polymerase II-specific"/>
    <property type="evidence" value="ECO:0007669"/>
    <property type="project" value="TreeGrafter"/>
</dbReference>
<dbReference type="InterPro" id="IPR021858">
    <property type="entry name" value="Fun_TF"/>
</dbReference>
<evidence type="ECO:0000313" key="1">
    <source>
        <dbReference type="EMBL" id="KIN07599.1"/>
    </source>
</evidence>
<dbReference type="PANTHER" id="PTHR47784">
    <property type="entry name" value="STEROL UPTAKE CONTROL PROTEIN 2"/>
    <property type="match status" value="1"/>
</dbReference>
<dbReference type="EMBL" id="KN832870">
    <property type="protein sequence ID" value="KIN07599.1"/>
    <property type="molecule type" value="Genomic_DNA"/>
</dbReference>
<keyword evidence="2" id="KW-1185">Reference proteome</keyword>
<dbReference type="InterPro" id="IPR022698">
    <property type="entry name" value="OrsD"/>
</dbReference>
<dbReference type="InParanoid" id="A0A0C3D8I0"/>
<organism evidence="1 2">
    <name type="scientific">Oidiodendron maius (strain Zn)</name>
    <dbReference type="NCBI Taxonomy" id="913774"/>
    <lineage>
        <taxon>Eukaryota</taxon>
        <taxon>Fungi</taxon>
        <taxon>Dikarya</taxon>
        <taxon>Ascomycota</taxon>
        <taxon>Pezizomycotina</taxon>
        <taxon>Leotiomycetes</taxon>
        <taxon>Leotiomycetes incertae sedis</taxon>
        <taxon>Myxotrichaceae</taxon>
        <taxon>Oidiodendron</taxon>
    </lineage>
</organism>
<reference evidence="2" key="2">
    <citation type="submission" date="2015-01" db="EMBL/GenBank/DDBJ databases">
        <title>Evolutionary Origins and Diversification of the Mycorrhizal Mutualists.</title>
        <authorList>
            <consortium name="DOE Joint Genome Institute"/>
            <consortium name="Mycorrhizal Genomics Consortium"/>
            <person name="Kohler A."/>
            <person name="Kuo A."/>
            <person name="Nagy L.G."/>
            <person name="Floudas D."/>
            <person name="Copeland A."/>
            <person name="Barry K.W."/>
            <person name="Cichocki N."/>
            <person name="Veneault-Fourrey C."/>
            <person name="LaButti K."/>
            <person name="Lindquist E.A."/>
            <person name="Lipzen A."/>
            <person name="Lundell T."/>
            <person name="Morin E."/>
            <person name="Murat C."/>
            <person name="Riley R."/>
            <person name="Ohm R."/>
            <person name="Sun H."/>
            <person name="Tunlid A."/>
            <person name="Henrissat B."/>
            <person name="Grigoriev I.V."/>
            <person name="Hibbett D.S."/>
            <person name="Martin F."/>
        </authorList>
    </citation>
    <scope>NUCLEOTIDE SEQUENCE [LARGE SCALE GENOMIC DNA]</scope>
    <source>
        <strain evidence="2">Zn</strain>
    </source>
</reference>
<dbReference type="PANTHER" id="PTHR47784:SF5">
    <property type="entry name" value="STEROL UPTAKE CONTROL PROTEIN 2"/>
    <property type="match status" value="1"/>
</dbReference>